<evidence type="ECO:0000313" key="2">
    <source>
        <dbReference type="Proteomes" id="UP000031307"/>
    </source>
</evidence>
<evidence type="ECO:0000313" key="1">
    <source>
        <dbReference type="EMBL" id="KIA76646.1"/>
    </source>
</evidence>
<dbReference type="PATRIC" id="fig|83552.4.peg.2293"/>
<comment type="caution">
    <text evidence="1">The sequence shown here is derived from an EMBL/GenBank/DDBJ whole genome shotgun (WGS) entry which is preliminary data.</text>
</comment>
<accession>A0A0C1BZ19</accession>
<proteinExistence type="predicted"/>
<reference evidence="1 2" key="1">
    <citation type="journal article" date="2014" name="Mol. Biol. Evol.">
        <title>Massive expansion of Ubiquitination-related gene families within the Chlamydiae.</title>
        <authorList>
            <person name="Domman D."/>
            <person name="Collingro A."/>
            <person name="Lagkouvardos I."/>
            <person name="Gehre L."/>
            <person name="Weinmaier T."/>
            <person name="Rattei T."/>
            <person name="Subtil A."/>
            <person name="Horn M."/>
        </authorList>
    </citation>
    <scope>NUCLEOTIDE SEQUENCE [LARGE SCALE GENOMIC DNA]</scope>
    <source>
        <strain evidence="1 2">OEW1</strain>
    </source>
</reference>
<sequence length="158" mass="17869">MRTTNQSSAMTITFKAITTPGLLKVVQKHPIGKGINELTGFDLGKIFAYCSLEVPEESQSGVAWIVTWSRNDVDIKPEHVHIIQVLLKLVWLYSEQTDSPLKSIVAQELTMFEAGMKLEASRCQRIEAAKKERPWPALDQWISKKLKRKTMGRLTAES</sequence>
<dbReference type="AlphaFoldDB" id="A0A0C1BZ19"/>
<protein>
    <submittedName>
        <fullName evidence="1">Uncharacterized protein</fullName>
    </submittedName>
</protein>
<dbReference type="EMBL" id="JSAM01000111">
    <property type="protein sequence ID" value="KIA76646.1"/>
    <property type="molecule type" value="Genomic_DNA"/>
</dbReference>
<gene>
    <name evidence="1" type="ORF">DB43_AA00710</name>
</gene>
<name>A0A0C1BZ19_9BACT</name>
<dbReference type="Proteomes" id="UP000031307">
    <property type="component" value="Unassembled WGS sequence"/>
</dbReference>
<organism evidence="1 2">
    <name type="scientific">Parachlamydia acanthamoebae</name>
    <dbReference type="NCBI Taxonomy" id="83552"/>
    <lineage>
        <taxon>Bacteria</taxon>
        <taxon>Pseudomonadati</taxon>
        <taxon>Chlamydiota</taxon>
        <taxon>Chlamydiia</taxon>
        <taxon>Parachlamydiales</taxon>
        <taxon>Parachlamydiaceae</taxon>
        <taxon>Parachlamydia</taxon>
    </lineage>
</organism>